<dbReference type="RefSeq" id="WP_094992559.1">
    <property type="nucleotide sequence ID" value="NZ_NQKI01000006.1"/>
</dbReference>
<dbReference type="OrthoDB" id="6955544at2"/>
<dbReference type="EMBL" id="NQKI01000006">
    <property type="protein sequence ID" value="OZY60383.1"/>
    <property type="molecule type" value="Genomic_DNA"/>
</dbReference>
<feature type="region of interest" description="Disordered" evidence="1">
    <location>
        <begin position="1"/>
        <end position="21"/>
    </location>
</feature>
<dbReference type="AlphaFoldDB" id="A0A266ND87"/>
<proteinExistence type="predicted"/>
<organism evidence="2 3">
    <name type="scientific">Pseudomonas lundensis</name>
    <dbReference type="NCBI Taxonomy" id="86185"/>
    <lineage>
        <taxon>Bacteria</taxon>
        <taxon>Pseudomonadati</taxon>
        <taxon>Pseudomonadota</taxon>
        <taxon>Gammaproteobacteria</taxon>
        <taxon>Pseudomonadales</taxon>
        <taxon>Pseudomonadaceae</taxon>
        <taxon>Pseudomonas</taxon>
    </lineage>
</organism>
<protein>
    <submittedName>
        <fullName evidence="2">Uncharacterized protein</fullName>
    </submittedName>
</protein>
<sequence>MARQEIILGTPPAGLGGDPPRTASMKINAMTQELYDKNAALGTASLANMTTSRDDTTPGRATKTGDYGIGLPLSGRNTLNRMQPIAKAGGVSFDYLTGEGRPAGSADGALMTLTYNNEFYFQTYFDWRAGDIHTISKATPTTPEVWRKFYNSENALGLVSNGALLEFGSNANGEYARFASGVQMCWRTTISTGLINSSNIGATWNFPMPFLGEPNVMVNFAAGELAVRKPFNGPGAVSRTATNCLVSLWSQGAFVQADVDGVVFSVVAVGRWK</sequence>
<evidence type="ECO:0000256" key="1">
    <source>
        <dbReference type="SAM" id="MobiDB-lite"/>
    </source>
</evidence>
<reference evidence="2 3" key="1">
    <citation type="submission" date="2017-08" db="EMBL/GenBank/DDBJ databases">
        <title>Genomic and metabolic characterisation of spoilage-associated Pseudomonas species.</title>
        <authorList>
            <person name="Stanborough T."/>
            <person name="Fegan N."/>
            <person name="Powell S.M."/>
            <person name="Singh T."/>
            <person name="Tamplin M.L."/>
            <person name="Chandry P.S."/>
        </authorList>
    </citation>
    <scope>NUCLEOTIDE SEQUENCE [LARGE SCALE GENOMIC DNA]</scope>
    <source>
        <strain evidence="2 3">L1802</strain>
    </source>
</reference>
<evidence type="ECO:0000313" key="3">
    <source>
        <dbReference type="Proteomes" id="UP000215788"/>
    </source>
</evidence>
<evidence type="ECO:0000313" key="2">
    <source>
        <dbReference type="EMBL" id="OZY60383.1"/>
    </source>
</evidence>
<dbReference type="Proteomes" id="UP000215788">
    <property type="component" value="Unassembled WGS sequence"/>
</dbReference>
<name>A0A266ND87_9PSED</name>
<gene>
    <name evidence="2" type="ORF">CJF39_05740</name>
</gene>
<accession>A0A266ND87</accession>
<comment type="caution">
    <text evidence="2">The sequence shown here is derived from an EMBL/GenBank/DDBJ whole genome shotgun (WGS) entry which is preliminary data.</text>
</comment>